<evidence type="ECO:0000313" key="3">
    <source>
        <dbReference type="Proteomes" id="UP000821866"/>
    </source>
</evidence>
<organism evidence="2 3">
    <name type="scientific">Rhipicephalus microplus</name>
    <name type="common">Cattle tick</name>
    <name type="synonym">Boophilus microplus</name>
    <dbReference type="NCBI Taxonomy" id="6941"/>
    <lineage>
        <taxon>Eukaryota</taxon>
        <taxon>Metazoa</taxon>
        <taxon>Ecdysozoa</taxon>
        <taxon>Arthropoda</taxon>
        <taxon>Chelicerata</taxon>
        <taxon>Arachnida</taxon>
        <taxon>Acari</taxon>
        <taxon>Parasitiformes</taxon>
        <taxon>Ixodida</taxon>
        <taxon>Ixodoidea</taxon>
        <taxon>Ixodidae</taxon>
        <taxon>Rhipicephalinae</taxon>
        <taxon>Rhipicephalus</taxon>
        <taxon>Boophilus</taxon>
    </lineage>
</organism>
<feature type="region of interest" description="Disordered" evidence="1">
    <location>
        <begin position="1"/>
        <end position="29"/>
    </location>
</feature>
<feature type="compositionally biased region" description="Polar residues" evidence="1">
    <location>
        <begin position="13"/>
        <end position="23"/>
    </location>
</feature>
<evidence type="ECO:0000256" key="1">
    <source>
        <dbReference type="SAM" id="MobiDB-lite"/>
    </source>
</evidence>
<accession>A0A9J6DKL6</accession>
<proteinExistence type="predicted"/>
<evidence type="ECO:0000313" key="2">
    <source>
        <dbReference type="EMBL" id="KAH8022401.1"/>
    </source>
</evidence>
<dbReference type="AlphaFoldDB" id="A0A9J6DKL6"/>
<protein>
    <submittedName>
        <fullName evidence="2">Uncharacterized protein</fullName>
    </submittedName>
</protein>
<sequence length="88" mass="9444">MFVGTTPPASAVHESSANNSTTDYAHRYHPVPDMSKSRYPGPLNGKALMPWVVRPRWPALLCVVLTPGRLPSGATDPSWVSVEEATGA</sequence>
<keyword evidence="3" id="KW-1185">Reference proteome</keyword>
<reference evidence="2" key="2">
    <citation type="submission" date="2021-09" db="EMBL/GenBank/DDBJ databases">
        <authorList>
            <person name="Jia N."/>
            <person name="Wang J."/>
            <person name="Shi W."/>
            <person name="Du L."/>
            <person name="Sun Y."/>
            <person name="Zhan W."/>
            <person name="Jiang J."/>
            <person name="Wang Q."/>
            <person name="Zhang B."/>
            <person name="Ji P."/>
            <person name="Sakyi L.B."/>
            <person name="Cui X."/>
            <person name="Yuan T."/>
            <person name="Jiang B."/>
            <person name="Yang W."/>
            <person name="Lam T.T.-Y."/>
            <person name="Chang Q."/>
            <person name="Ding S."/>
            <person name="Wang X."/>
            <person name="Zhu J."/>
            <person name="Ruan X."/>
            <person name="Zhao L."/>
            <person name="Wei J."/>
            <person name="Que T."/>
            <person name="Du C."/>
            <person name="Cheng J."/>
            <person name="Dai P."/>
            <person name="Han X."/>
            <person name="Huang E."/>
            <person name="Gao Y."/>
            <person name="Liu J."/>
            <person name="Shao H."/>
            <person name="Ye R."/>
            <person name="Li L."/>
            <person name="Wei W."/>
            <person name="Wang X."/>
            <person name="Wang C."/>
            <person name="Huo Q."/>
            <person name="Li W."/>
            <person name="Guo W."/>
            <person name="Chen H."/>
            <person name="Chen S."/>
            <person name="Zhou L."/>
            <person name="Zhou L."/>
            <person name="Ni X."/>
            <person name="Tian J."/>
            <person name="Zhou Y."/>
            <person name="Sheng Y."/>
            <person name="Liu T."/>
            <person name="Pan Y."/>
            <person name="Xia L."/>
            <person name="Li J."/>
            <person name="Zhao F."/>
            <person name="Cao W."/>
        </authorList>
    </citation>
    <scope>NUCLEOTIDE SEQUENCE</scope>
    <source>
        <strain evidence="2">Rmic-2018</strain>
        <tissue evidence="2">Larvae</tissue>
    </source>
</reference>
<comment type="caution">
    <text evidence="2">The sequence shown here is derived from an EMBL/GenBank/DDBJ whole genome shotgun (WGS) entry which is preliminary data.</text>
</comment>
<dbReference type="Proteomes" id="UP000821866">
    <property type="component" value="Chromosome 7"/>
</dbReference>
<name>A0A9J6DKL6_RHIMP</name>
<gene>
    <name evidence="2" type="ORF">HPB51_023969</name>
</gene>
<reference evidence="2" key="1">
    <citation type="journal article" date="2020" name="Cell">
        <title>Large-Scale Comparative Analyses of Tick Genomes Elucidate Their Genetic Diversity and Vector Capacities.</title>
        <authorList>
            <consortium name="Tick Genome and Microbiome Consortium (TIGMIC)"/>
            <person name="Jia N."/>
            <person name="Wang J."/>
            <person name="Shi W."/>
            <person name="Du L."/>
            <person name="Sun Y."/>
            <person name="Zhan W."/>
            <person name="Jiang J.F."/>
            <person name="Wang Q."/>
            <person name="Zhang B."/>
            <person name="Ji P."/>
            <person name="Bell-Sakyi L."/>
            <person name="Cui X.M."/>
            <person name="Yuan T.T."/>
            <person name="Jiang B.G."/>
            <person name="Yang W.F."/>
            <person name="Lam T.T."/>
            <person name="Chang Q.C."/>
            <person name="Ding S.J."/>
            <person name="Wang X.J."/>
            <person name="Zhu J.G."/>
            <person name="Ruan X.D."/>
            <person name="Zhao L."/>
            <person name="Wei J.T."/>
            <person name="Ye R.Z."/>
            <person name="Que T.C."/>
            <person name="Du C.H."/>
            <person name="Zhou Y.H."/>
            <person name="Cheng J.X."/>
            <person name="Dai P.F."/>
            <person name="Guo W.B."/>
            <person name="Han X.H."/>
            <person name="Huang E.J."/>
            <person name="Li L.F."/>
            <person name="Wei W."/>
            <person name="Gao Y.C."/>
            <person name="Liu J.Z."/>
            <person name="Shao H.Z."/>
            <person name="Wang X."/>
            <person name="Wang C.C."/>
            <person name="Yang T.C."/>
            <person name="Huo Q.B."/>
            <person name="Li W."/>
            <person name="Chen H.Y."/>
            <person name="Chen S.E."/>
            <person name="Zhou L.G."/>
            <person name="Ni X.B."/>
            <person name="Tian J.H."/>
            <person name="Sheng Y."/>
            <person name="Liu T."/>
            <person name="Pan Y.S."/>
            <person name="Xia L.Y."/>
            <person name="Li J."/>
            <person name="Zhao F."/>
            <person name="Cao W.C."/>
        </authorList>
    </citation>
    <scope>NUCLEOTIDE SEQUENCE</scope>
    <source>
        <strain evidence="2">Rmic-2018</strain>
    </source>
</reference>
<dbReference type="EMBL" id="JABSTU010000009">
    <property type="protein sequence ID" value="KAH8022401.1"/>
    <property type="molecule type" value="Genomic_DNA"/>
</dbReference>